<dbReference type="InterPro" id="IPR007487">
    <property type="entry name" value="ABC_transpt-TYRBP-like"/>
</dbReference>
<dbReference type="OrthoDB" id="9776955at2"/>
<name>A0A1M6SKV6_9CLOT</name>
<proteinExistence type="predicted"/>
<protein>
    <submittedName>
        <fullName evidence="2">Putative ABC transport system substrate-binding protein</fullName>
    </submittedName>
</protein>
<evidence type="ECO:0000313" key="3">
    <source>
        <dbReference type="Proteomes" id="UP000184310"/>
    </source>
</evidence>
<accession>A0A1M6SKV6</accession>
<dbReference type="PROSITE" id="PS51257">
    <property type="entry name" value="PROKAR_LIPOPROTEIN"/>
    <property type="match status" value="1"/>
</dbReference>
<dbReference type="PANTHER" id="PTHR35271:SF1">
    <property type="entry name" value="ABC TRANSPORTER, SUBSTRATE-BINDING LIPOPROTEIN"/>
    <property type="match status" value="1"/>
</dbReference>
<evidence type="ECO:0000313" key="2">
    <source>
        <dbReference type="EMBL" id="SHK45276.1"/>
    </source>
</evidence>
<dbReference type="Gene3D" id="3.40.50.2300">
    <property type="match status" value="2"/>
</dbReference>
<gene>
    <name evidence="2" type="ORF">SAMN02745163_03837</name>
</gene>
<dbReference type="EMBL" id="FQZB01000017">
    <property type="protein sequence ID" value="SHK45276.1"/>
    <property type="molecule type" value="Genomic_DNA"/>
</dbReference>
<reference evidence="2 3" key="1">
    <citation type="submission" date="2016-11" db="EMBL/GenBank/DDBJ databases">
        <authorList>
            <person name="Jaros S."/>
            <person name="Januszkiewicz K."/>
            <person name="Wedrychowicz H."/>
        </authorList>
    </citation>
    <scope>NUCLEOTIDE SEQUENCE [LARGE SCALE GENOMIC DNA]</scope>
    <source>
        <strain evidence="2 3">DSM 21758</strain>
    </source>
</reference>
<evidence type="ECO:0000256" key="1">
    <source>
        <dbReference type="SAM" id="SignalP"/>
    </source>
</evidence>
<organism evidence="2 3">
    <name type="scientific">Clostridium cavendishii DSM 21758</name>
    <dbReference type="NCBI Taxonomy" id="1121302"/>
    <lineage>
        <taxon>Bacteria</taxon>
        <taxon>Bacillati</taxon>
        <taxon>Bacillota</taxon>
        <taxon>Clostridia</taxon>
        <taxon>Eubacteriales</taxon>
        <taxon>Clostridiaceae</taxon>
        <taxon>Clostridium</taxon>
    </lineage>
</organism>
<dbReference type="CDD" id="cd06325">
    <property type="entry name" value="PBP1_ABC_unchar_transporter"/>
    <property type="match status" value="1"/>
</dbReference>
<dbReference type="Proteomes" id="UP000184310">
    <property type="component" value="Unassembled WGS sequence"/>
</dbReference>
<sequence length="333" mass="35745">MVAKKKISVLISILLGTAIIAGCSNKSNEGQSTKKTVSIGINQIAEHPALDEAREGFKDALKSNGYEEGKNLTLDFKNAQGDISTAQMISQNFVTEKKDMIFAIGTPAAQSAFNVSKEIPIIVTAITDAKKAGIVENYDKGNTNVAGTSDAAPLDKQFKLLKQIFKDVKKVGIIYNTSEVNSEVQIGKIKEIAKDNNLELVVTGVNTVNDVSTALDVMLSKVDALYTLTDNLVASSMPLISKKAIEKKIPVIGGEEAHVKAGALITEGINYKKLGFEAGLKAVEVLEGKNIKEMSVSTLNDTELVINKNTLDALKIQIPKEILDKAKIVKEGN</sequence>
<dbReference type="RefSeq" id="WP_072991878.1">
    <property type="nucleotide sequence ID" value="NZ_FQZB01000017.1"/>
</dbReference>
<keyword evidence="3" id="KW-1185">Reference proteome</keyword>
<feature type="signal peptide" evidence="1">
    <location>
        <begin position="1"/>
        <end position="21"/>
    </location>
</feature>
<dbReference type="SUPFAM" id="SSF53822">
    <property type="entry name" value="Periplasmic binding protein-like I"/>
    <property type="match status" value="1"/>
</dbReference>
<dbReference type="PANTHER" id="PTHR35271">
    <property type="entry name" value="ABC TRANSPORTER, SUBSTRATE-BINDING LIPOPROTEIN-RELATED"/>
    <property type="match status" value="1"/>
</dbReference>
<dbReference type="STRING" id="1121302.SAMN02745163_03837"/>
<dbReference type="AlphaFoldDB" id="A0A1M6SKV6"/>
<dbReference type="Pfam" id="PF04392">
    <property type="entry name" value="ABC_sub_bind"/>
    <property type="match status" value="1"/>
</dbReference>
<feature type="chain" id="PRO_5039508998" evidence="1">
    <location>
        <begin position="22"/>
        <end position="333"/>
    </location>
</feature>
<keyword evidence="1" id="KW-0732">Signal</keyword>
<dbReference type="InterPro" id="IPR028082">
    <property type="entry name" value="Peripla_BP_I"/>
</dbReference>